<organism evidence="2 3">
    <name type="scientific">Mucilaginibacter gossypiicola</name>
    <dbReference type="NCBI Taxonomy" id="551995"/>
    <lineage>
        <taxon>Bacteria</taxon>
        <taxon>Pseudomonadati</taxon>
        <taxon>Bacteroidota</taxon>
        <taxon>Sphingobacteriia</taxon>
        <taxon>Sphingobacteriales</taxon>
        <taxon>Sphingobacteriaceae</taxon>
        <taxon>Mucilaginibacter</taxon>
    </lineage>
</organism>
<dbReference type="Gene3D" id="1.10.10.10">
    <property type="entry name" value="Winged helix-like DNA-binding domain superfamily/Winged helix DNA-binding domain"/>
    <property type="match status" value="1"/>
</dbReference>
<reference evidence="3" key="1">
    <citation type="submission" date="2016-10" db="EMBL/GenBank/DDBJ databases">
        <authorList>
            <person name="Varghese N."/>
            <person name="Submissions S."/>
        </authorList>
    </citation>
    <scope>NUCLEOTIDE SEQUENCE [LARGE SCALE GENOMIC DNA]</scope>
    <source>
        <strain evidence="3">Gh-48</strain>
    </source>
</reference>
<feature type="domain" description="Transcription regulator PadR N-terminal" evidence="1">
    <location>
        <begin position="16"/>
        <end position="89"/>
    </location>
</feature>
<keyword evidence="3" id="KW-1185">Reference proteome</keyword>
<dbReference type="OrthoDB" id="9808017at2"/>
<sequence length="112" mass="13103">MVISKDLIAASSIPIVLSTLVRNESYGYEIIKKVKEVSNDKLTYSDGTLYPVLRKLEDRELIISEWRVADNDKRRRYYKITIKGLEHLKAEQQSWNFMNELLNTLWTPPSLT</sequence>
<dbReference type="AlphaFoldDB" id="A0A1H8DPC3"/>
<dbReference type="PANTHER" id="PTHR33169:SF14">
    <property type="entry name" value="TRANSCRIPTIONAL REGULATOR RV3488"/>
    <property type="match status" value="1"/>
</dbReference>
<dbReference type="Pfam" id="PF03551">
    <property type="entry name" value="PadR"/>
    <property type="match status" value="1"/>
</dbReference>
<protein>
    <submittedName>
        <fullName evidence="2">Transcriptional regulator PadR-like family protein</fullName>
    </submittedName>
</protein>
<gene>
    <name evidence="2" type="ORF">SAMN05192574_102424</name>
</gene>
<dbReference type="RefSeq" id="WP_091209603.1">
    <property type="nucleotide sequence ID" value="NZ_FOCL01000002.1"/>
</dbReference>
<dbReference type="Proteomes" id="UP000198942">
    <property type="component" value="Unassembled WGS sequence"/>
</dbReference>
<evidence type="ECO:0000313" key="2">
    <source>
        <dbReference type="EMBL" id="SEN09063.1"/>
    </source>
</evidence>
<proteinExistence type="predicted"/>
<dbReference type="InterPro" id="IPR036390">
    <property type="entry name" value="WH_DNA-bd_sf"/>
</dbReference>
<dbReference type="STRING" id="551995.SAMN05192574_102424"/>
<dbReference type="InterPro" id="IPR036388">
    <property type="entry name" value="WH-like_DNA-bd_sf"/>
</dbReference>
<dbReference type="EMBL" id="FOCL01000002">
    <property type="protein sequence ID" value="SEN09063.1"/>
    <property type="molecule type" value="Genomic_DNA"/>
</dbReference>
<dbReference type="InterPro" id="IPR052509">
    <property type="entry name" value="Metal_resp_DNA-bind_regulator"/>
</dbReference>
<dbReference type="SUPFAM" id="SSF46785">
    <property type="entry name" value="Winged helix' DNA-binding domain"/>
    <property type="match status" value="1"/>
</dbReference>
<dbReference type="InterPro" id="IPR005149">
    <property type="entry name" value="Tscrpt_reg_PadR_N"/>
</dbReference>
<evidence type="ECO:0000259" key="1">
    <source>
        <dbReference type="Pfam" id="PF03551"/>
    </source>
</evidence>
<name>A0A1H8DPC3_9SPHI</name>
<accession>A0A1H8DPC3</accession>
<evidence type="ECO:0000313" key="3">
    <source>
        <dbReference type="Proteomes" id="UP000198942"/>
    </source>
</evidence>
<dbReference type="PANTHER" id="PTHR33169">
    <property type="entry name" value="PADR-FAMILY TRANSCRIPTIONAL REGULATOR"/>
    <property type="match status" value="1"/>
</dbReference>